<organism evidence="2 3">
    <name type="scientific">Actinoplanes teichomyceticus</name>
    <dbReference type="NCBI Taxonomy" id="1867"/>
    <lineage>
        <taxon>Bacteria</taxon>
        <taxon>Bacillati</taxon>
        <taxon>Actinomycetota</taxon>
        <taxon>Actinomycetes</taxon>
        <taxon>Micromonosporales</taxon>
        <taxon>Micromonosporaceae</taxon>
        <taxon>Actinoplanes</taxon>
    </lineage>
</organism>
<gene>
    <name evidence="2" type="ORF">FHX34_103481</name>
</gene>
<feature type="compositionally biased region" description="Basic and acidic residues" evidence="1">
    <location>
        <begin position="51"/>
        <end position="69"/>
    </location>
</feature>
<reference evidence="2 3" key="1">
    <citation type="submission" date="2019-06" db="EMBL/GenBank/DDBJ databases">
        <title>Sequencing the genomes of 1000 actinobacteria strains.</title>
        <authorList>
            <person name="Klenk H.-P."/>
        </authorList>
    </citation>
    <scope>NUCLEOTIDE SEQUENCE [LARGE SCALE GENOMIC DNA]</scope>
    <source>
        <strain evidence="2 3">DSM 43866</strain>
    </source>
</reference>
<name>A0A561WAR4_ACTTI</name>
<dbReference type="EMBL" id="VIWY01000003">
    <property type="protein sequence ID" value="TWG20952.1"/>
    <property type="molecule type" value="Genomic_DNA"/>
</dbReference>
<dbReference type="Proteomes" id="UP000320239">
    <property type="component" value="Unassembled WGS sequence"/>
</dbReference>
<dbReference type="RefSeq" id="WP_122979637.1">
    <property type="nucleotide sequence ID" value="NZ_BOMX01000153.1"/>
</dbReference>
<sequence>MDASTAVVVVGVLSLVSGVGASLITSRVAGRTSRTNAMLEWAKQLQQSEQAARKEASESRERADRIRDETEAEVEAFRERLADLEAKLRSANDLADRLTDTLTSVQSEVWRPQPDIAALRNLVGRPATGLNGR</sequence>
<dbReference type="AlphaFoldDB" id="A0A561WAR4"/>
<keyword evidence="3" id="KW-1185">Reference proteome</keyword>
<proteinExistence type="predicted"/>
<accession>A0A561WAR4</accession>
<evidence type="ECO:0000313" key="3">
    <source>
        <dbReference type="Proteomes" id="UP000320239"/>
    </source>
</evidence>
<evidence type="ECO:0000313" key="2">
    <source>
        <dbReference type="EMBL" id="TWG20952.1"/>
    </source>
</evidence>
<comment type="caution">
    <text evidence="2">The sequence shown here is derived from an EMBL/GenBank/DDBJ whole genome shotgun (WGS) entry which is preliminary data.</text>
</comment>
<feature type="region of interest" description="Disordered" evidence="1">
    <location>
        <begin position="47"/>
        <end position="69"/>
    </location>
</feature>
<protein>
    <submittedName>
        <fullName evidence="2">Uncharacterized protein</fullName>
    </submittedName>
</protein>
<evidence type="ECO:0000256" key="1">
    <source>
        <dbReference type="SAM" id="MobiDB-lite"/>
    </source>
</evidence>